<protein>
    <submittedName>
        <fullName evidence="1">Uncharacterized protein</fullName>
    </submittedName>
</protein>
<sequence>MSYDRHSRCESCLGLEHANAALTPQVSSTHCVRLPLAHRQCRVDALAAAAEDDWPVQESYSVDEALDLLDLSGGQQSGDSFPSIHGSPCGSPILPLLRMEETGRCRADTGSRVIGSLSPPSQLCRR</sequence>
<keyword evidence="2" id="KW-1185">Reference proteome</keyword>
<gene>
    <name evidence="1" type="ORF">OYC64_017347</name>
</gene>
<reference evidence="1 2" key="2">
    <citation type="journal article" date="2024" name="G3 (Bethesda)">
        <title>The genome of the cryopelagic Antarctic bald notothen, Trematomus borchgrevinki.</title>
        <authorList>
            <person name="Rayamajhi N."/>
            <person name="Rivera-Colon A.G."/>
            <person name="Minhas B.F."/>
            <person name="Cheng C.C."/>
            <person name="Catchen J.M."/>
        </authorList>
    </citation>
    <scope>NUCLEOTIDE SEQUENCE [LARGE SCALE GENOMIC DNA]</scope>
    <source>
        <strain evidence="1">AGRC-2024</strain>
    </source>
</reference>
<comment type="caution">
    <text evidence="1">The sequence shown here is derived from an EMBL/GenBank/DDBJ whole genome shotgun (WGS) entry which is preliminary data.</text>
</comment>
<dbReference type="Proteomes" id="UP001619887">
    <property type="component" value="Unassembled WGS sequence"/>
</dbReference>
<dbReference type="AlphaFoldDB" id="A0ABD2HN07"/>
<name>A0ABD2HN07_PAGBO</name>
<organism evidence="1 2">
    <name type="scientific">Pagothenia borchgrevinki</name>
    <name type="common">Bald rockcod</name>
    <name type="synonym">Trematomus borchgrevinki</name>
    <dbReference type="NCBI Taxonomy" id="8213"/>
    <lineage>
        <taxon>Eukaryota</taxon>
        <taxon>Metazoa</taxon>
        <taxon>Chordata</taxon>
        <taxon>Craniata</taxon>
        <taxon>Vertebrata</taxon>
        <taxon>Euteleostomi</taxon>
        <taxon>Actinopterygii</taxon>
        <taxon>Neopterygii</taxon>
        <taxon>Teleostei</taxon>
        <taxon>Neoteleostei</taxon>
        <taxon>Acanthomorphata</taxon>
        <taxon>Eupercaria</taxon>
        <taxon>Perciformes</taxon>
        <taxon>Notothenioidei</taxon>
        <taxon>Nototheniidae</taxon>
        <taxon>Pagothenia</taxon>
    </lineage>
</organism>
<dbReference type="EMBL" id="JBIYXZ010002068">
    <property type="protein sequence ID" value="KAL3067602.1"/>
    <property type="molecule type" value="Genomic_DNA"/>
</dbReference>
<reference evidence="1 2" key="1">
    <citation type="journal article" date="2022" name="G3 (Bethesda)">
        <title>Evaluating Illumina-, Nanopore-, and PacBio-based genome assembly strategies with the bald notothen, Trematomus borchgrevinki.</title>
        <authorList>
            <person name="Rayamajhi N."/>
            <person name="Cheng C.C."/>
            <person name="Catchen J.M."/>
        </authorList>
    </citation>
    <scope>NUCLEOTIDE SEQUENCE [LARGE SCALE GENOMIC DNA]</scope>
    <source>
        <strain evidence="1">AGRC-2024</strain>
    </source>
</reference>
<evidence type="ECO:0000313" key="1">
    <source>
        <dbReference type="EMBL" id="KAL3067602.1"/>
    </source>
</evidence>
<proteinExistence type="predicted"/>
<evidence type="ECO:0000313" key="2">
    <source>
        <dbReference type="Proteomes" id="UP001619887"/>
    </source>
</evidence>
<accession>A0ABD2HN07</accession>